<dbReference type="AlphaFoldDB" id="Q0W5S4"/>
<evidence type="ECO:0000256" key="2">
    <source>
        <dbReference type="SAM" id="Phobius"/>
    </source>
</evidence>
<dbReference type="STRING" id="351160.RCIX922"/>
<keyword evidence="4" id="KW-1185">Reference proteome</keyword>
<evidence type="ECO:0000313" key="3">
    <source>
        <dbReference type="EMBL" id="CAJ36269.1"/>
    </source>
</evidence>
<reference evidence="3 4" key="1">
    <citation type="journal article" date="2006" name="Science">
        <title>Genome of rice cluster I archaea -- the key methane producers in the rice rhizosphere.</title>
        <authorList>
            <person name="Erkel C."/>
            <person name="Kube M."/>
            <person name="Reinhardt R."/>
            <person name="Liesack W."/>
        </authorList>
    </citation>
    <scope>NUCLEOTIDE SEQUENCE [LARGE SCALE GENOMIC DNA]</scope>
    <source>
        <strain evidence="4">DSM 22066 / NBRC 105507 / MRE50</strain>
    </source>
</reference>
<organism evidence="3 4">
    <name type="scientific">Methanocella arvoryzae (strain DSM 22066 / NBRC 105507 / MRE50)</name>
    <dbReference type="NCBI Taxonomy" id="351160"/>
    <lineage>
        <taxon>Archaea</taxon>
        <taxon>Methanobacteriati</taxon>
        <taxon>Methanobacteriota</taxon>
        <taxon>Stenosarchaea group</taxon>
        <taxon>Methanomicrobia</taxon>
        <taxon>Methanocellales</taxon>
        <taxon>Methanocellaceae</taxon>
        <taxon>Methanocella</taxon>
    </lineage>
</organism>
<dbReference type="eggNOG" id="arCOG03412">
    <property type="taxonomic scope" value="Archaea"/>
</dbReference>
<gene>
    <name evidence="3" type="ORF">RCIX922</name>
</gene>
<keyword evidence="2" id="KW-1133">Transmembrane helix</keyword>
<feature type="region of interest" description="Disordered" evidence="1">
    <location>
        <begin position="57"/>
        <end position="91"/>
    </location>
</feature>
<proteinExistence type="predicted"/>
<keyword evidence="2" id="KW-0472">Membrane</keyword>
<evidence type="ECO:0000256" key="1">
    <source>
        <dbReference type="SAM" id="MobiDB-lite"/>
    </source>
</evidence>
<dbReference type="EMBL" id="AM114193">
    <property type="protein sequence ID" value="CAJ36269.1"/>
    <property type="molecule type" value="Genomic_DNA"/>
</dbReference>
<dbReference type="Proteomes" id="UP000000663">
    <property type="component" value="Chromosome"/>
</dbReference>
<accession>Q0W5S4</accession>
<name>Q0W5S4_METAR</name>
<keyword evidence="2" id="KW-0812">Transmembrane</keyword>
<feature type="compositionally biased region" description="Basic and acidic residues" evidence="1">
    <location>
        <begin position="65"/>
        <end position="88"/>
    </location>
</feature>
<protein>
    <submittedName>
        <fullName evidence="3">Uncharacterized protein</fullName>
    </submittedName>
</protein>
<feature type="transmembrane region" description="Helical" evidence="2">
    <location>
        <begin position="20"/>
        <end position="42"/>
    </location>
</feature>
<sequence>MDLSMDILSRLYDLTGTSDPAQLAVTTLIALVLAGGLAALILEAVRIVKEYSRQEVPHAAPAPEPKPEKAPEAPGEKPAEKPPAKAPEKPAVPGIEVVKGTVKESMEALEKKYRLNAVTLATADGLVIASTINDPDEEAAVWSGRFNEMHKEKPGSYYPVADKGVYLYSTESAGNKVIGVARRTVALEQDEIKGLQDDTKKIVDKFAPAVRKP</sequence>
<dbReference type="KEGG" id="rci:RCIX922"/>
<evidence type="ECO:0000313" key="4">
    <source>
        <dbReference type="Proteomes" id="UP000000663"/>
    </source>
</evidence>